<protein>
    <submittedName>
        <fullName evidence="3 4">Uncharacterized protein</fullName>
    </submittedName>
</protein>
<evidence type="ECO:0000256" key="1">
    <source>
        <dbReference type="SAM" id="MobiDB-lite"/>
    </source>
</evidence>
<name>A0A180GBU7_PUCT1</name>
<dbReference type="EMBL" id="ADAS02000107">
    <property type="protein sequence ID" value="OAV90157.1"/>
    <property type="molecule type" value="Genomic_DNA"/>
</dbReference>
<evidence type="ECO:0000313" key="5">
    <source>
        <dbReference type="Proteomes" id="UP000005240"/>
    </source>
</evidence>
<feature type="signal peptide" evidence="2">
    <location>
        <begin position="1"/>
        <end position="20"/>
    </location>
</feature>
<reference evidence="4" key="4">
    <citation type="submission" date="2025-05" db="UniProtKB">
        <authorList>
            <consortium name="EnsemblFungi"/>
        </authorList>
    </citation>
    <scope>IDENTIFICATION</scope>
    <source>
        <strain evidence="4">isolate 1-1 / race 1 (BBBD)</strain>
    </source>
</reference>
<gene>
    <name evidence="3" type="ORF">PTTG_28409</name>
</gene>
<dbReference type="VEuPathDB" id="FungiDB:PTTG_28409"/>
<dbReference type="Proteomes" id="UP000005240">
    <property type="component" value="Unassembled WGS sequence"/>
</dbReference>
<organism evidence="3">
    <name type="scientific">Puccinia triticina (isolate 1-1 / race 1 (BBBD))</name>
    <name type="common">Brown leaf rust fungus</name>
    <dbReference type="NCBI Taxonomy" id="630390"/>
    <lineage>
        <taxon>Eukaryota</taxon>
        <taxon>Fungi</taxon>
        <taxon>Dikarya</taxon>
        <taxon>Basidiomycota</taxon>
        <taxon>Pucciniomycotina</taxon>
        <taxon>Pucciniomycetes</taxon>
        <taxon>Pucciniales</taxon>
        <taxon>Pucciniaceae</taxon>
        <taxon>Puccinia</taxon>
    </lineage>
</organism>
<feature type="chain" id="PRO_5008109756" evidence="2">
    <location>
        <begin position="21"/>
        <end position="72"/>
    </location>
</feature>
<dbReference type="EnsemblFungi" id="PTTG_28409-t43_1">
    <property type="protein sequence ID" value="PTTG_28409-t43_1-p1"/>
    <property type="gene ID" value="PTTG_28409"/>
</dbReference>
<reference evidence="3" key="2">
    <citation type="submission" date="2016-05" db="EMBL/GenBank/DDBJ databases">
        <title>Comparative analysis highlights variable genome content of wheat rusts and divergence of the mating loci.</title>
        <authorList>
            <person name="Cuomo C.A."/>
            <person name="Bakkeren G."/>
            <person name="Szabo L."/>
            <person name="Khalil H."/>
            <person name="Joly D."/>
            <person name="Goldberg J."/>
            <person name="Young S."/>
            <person name="Zeng Q."/>
            <person name="Fellers J."/>
        </authorList>
    </citation>
    <scope>NUCLEOTIDE SEQUENCE [LARGE SCALE GENOMIC DNA]</scope>
    <source>
        <strain evidence="3">1-1 BBBD Race 1</strain>
    </source>
</reference>
<evidence type="ECO:0000256" key="2">
    <source>
        <dbReference type="SAM" id="SignalP"/>
    </source>
</evidence>
<proteinExistence type="predicted"/>
<evidence type="ECO:0000313" key="3">
    <source>
        <dbReference type="EMBL" id="OAV90157.1"/>
    </source>
</evidence>
<evidence type="ECO:0000313" key="4">
    <source>
        <dbReference type="EnsemblFungi" id="PTTG_28409-t43_1-p1"/>
    </source>
</evidence>
<keyword evidence="2" id="KW-0732">Signal</keyword>
<feature type="region of interest" description="Disordered" evidence="1">
    <location>
        <begin position="40"/>
        <end position="59"/>
    </location>
</feature>
<accession>A0A180GBU7</accession>
<keyword evidence="5" id="KW-1185">Reference proteome</keyword>
<reference evidence="4 5" key="3">
    <citation type="journal article" date="2017" name="G3 (Bethesda)">
        <title>Comparative analysis highlights variable genome content of wheat rusts and divergence of the mating loci.</title>
        <authorList>
            <person name="Cuomo C.A."/>
            <person name="Bakkeren G."/>
            <person name="Khalil H.B."/>
            <person name="Panwar V."/>
            <person name="Joly D."/>
            <person name="Linning R."/>
            <person name="Sakthikumar S."/>
            <person name="Song X."/>
            <person name="Adiconis X."/>
            <person name="Fan L."/>
            <person name="Goldberg J.M."/>
            <person name="Levin J.Z."/>
            <person name="Young S."/>
            <person name="Zeng Q."/>
            <person name="Anikster Y."/>
            <person name="Bruce M."/>
            <person name="Wang M."/>
            <person name="Yin C."/>
            <person name="McCallum B."/>
            <person name="Szabo L.J."/>
            <person name="Hulbert S."/>
            <person name="Chen X."/>
            <person name="Fellers J.P."/>
        </authorList>
    </citation>
    <scope>NUCLEOTIDE SEQUENCE</scope>
    <source>
        <strain evidence="4">isolate 1-1 / race 1 (BBBD)</strain>
        <strain evidence="5">Isolate 1-1 / race 1 (BBBD)</strain>
    </source>
</reference>
<reference evidence="3" key="1">
    <citation type="submission" date="2009-11" db="EMBL/GenBank/DDBJ databases">
        <authorList>
            <consortium name="The Broad Institute Genome Sequencing Platform"/>
            <person name="Ward D."/>
            <person name="Feldgarden M."/>
            <person name="Earl A."/>
            <person name="Young S.K."/>
            <person name="Zeng Q."/>
            <person name="Koehrsen M."/>
            <person name="Alvarado L."/>
            <person name="Berlin A."/>
            <person name="Bochicchio J."/>
            <person name="Borenstein D."/>
            <person name="Chapman S.B."/>
            <person name="Chen Z."/>
            <person name="Engels R."/>
            <person name="Freedman E."/>
            <person name="Gellesch M."/>
            <person name="Goldberg J."/>
            <person name="Griggs A."/>
            <person name="Gujja S."/>
            <person name="Heilman E."/>
            <person name="Heiman D."/>
            <person name="Hepburn T."/>
            <person name="Howarth C."/>
            <person name="Jen D."/>
            <person name="Larson L."/>
            <person name="Lewis B."/>
            <person name="Mehta T."/>
            <person name="Park D."/>
            <person name="Pearson M."/>
            <person name="Roberts A."/>
            <person name="Saif S."/>
            <person name="Shea T."/>
            <person name="Shenoy N."/>
            <person name="Sisk P."/>
            <person name="Stolte C."/>
            <person name="Sykes S."/>
            <person name="Thomson T."/>
            <person name="Walk T."/>
            <person name="White J."/>
            <person name="Yandava C."/>
            <person name="Izard J."/>
            <person name="Baranova O.V."/>
            <person name="Blanton J.M."/>
            <person name="Tanner A.C."/>
            <person name="Dewhirst F.E."/>
            <person name="Haas B."/>
            <person name="Nusbaum C."/>
            <person name="Birren B."/>
        </authorList>
    </citation>
    <scope>NUCLEOTIDE SEQUENCE [LARGE SCALE GENOMIC DNA]</scope>
    <source>
        <strain evidence="3">1-1 BBBD Race 1</strain>
    </source>
</reference>
<dbReference type="AlphaFoldDB" id="A0A180GBU7"/>
<sequence>MPRVLAILAGLSILLQVTLGSPTPIPAGQEEPAPRRIRCGVPGEGAPSPPGGGTPTERPCNCCRNGYCCDGR</sequence>